<feature type="transmembrane region" description="Helical" evidence="1">
    <location>
        <begin position="6"/>
        <end position="25"/>
    </location>
</feature>
<evidence type="ECO:0000313" key="3">
    <source>
        <dbReference type="Proteomes" id="UP000574133"/>
    </source>
</evidence>
<evidence type="ECO:0000256" key="1">
    <source>
        <dbReference type="SAM" id="Phobius"/>
    </source>
</evidence>
<dbReference type="Pfam" id="PF11167">
    <property type="entry name" value="DUF2953"/>
    <property type="match status" value="1"/>
</dbReference>
<keyword evidence="1" id="KW-0812">Transmembrane</keyword>
<reference evidence="2 3" key="1">
    <citation type="submission" date="2020-08" db="EMBL/GenBank/DDBJ databases">
        <title>Cohnella phylogeny.</title>
        <authorList>
            <person name="Dunlap C."/>
        </authorList>
    </citation>
    <scope>NUCLEOTIDE SEQUENCE [LARGE SCALE GENOMIC DNA]</scope>
    <source>
        <strain evidence="2 3">DSM 103658</strain>
    </source>
</reference>
<dbReference type="InterPro" id="IPR021338">
    <property type="entry name" value="DUF2953"/>
</dbReference>
<keyword evidence="3" id="KW-1185">Reference proteome</keyword>
<evidence type="ECO:0000313" key="2">
    <source>
        <dbReference type="EMBL" id="MBB6677701.1"/>
    </source>
</evidence>
<gene>
    <name evidence="2" type="ORF">H4Q31_10220</name>
</gene>
<organism evidence="2 3">
    <name type="scientific">Cohnella lubricantis</name>
    <dbReference type="NCBI Taxonomy" id="2163172"/>
    <lineage>
        <taxon>Bacteria</taxon>
        <taxon>Bacillati</taxon>
        <taxon>Bacillota</taxon>
        <taxon>Bacilli</taxon>
        <taxon>Bacillales</taxon>
        <taxon>Paenibacillaceae</taxon>
        <taxon>Cohnella</taxon>
    </lineage>
</organism>
<proteinExistence type="predicted"/>
<feature type="transmembrane region" description="Helical" evidence="1">
    <location>
        <begin position="46"/>
        <end position="69"/>
    </location>
</feature>
<dbReference type="RefSeq" id="WP_185178976.1">
    <property type="nucleotide sequence ID" value="NZ_CBCSEP010000007.1"/>
</dbReference>
<protein>
    <submittedName>
        <fullName evidence="2">DUF2953 domain-containing protein</fullName>
    </submittedName>
</protein>
<dbReference type="Proteomes" id="UP000574133">
    <property type="component" value="Unassembled WGS sequence"/>
</dbReference>
<dbReference type="EMBL" id="JACJVN010000034">
    <property type="protein sequence ID" value="MBB6677701.1"/>
    <property type="molecule type" value="Genomic_DNA"/>
</dbReference>
<sequence length="226" mass="25108">MAFWLWPAVAAAVAAAIILALLSSVRVRVRYSHSGQFDQLIVIVKALYGLVRFRAIVPSIIVRSCGIVYDQLNSSSMGKPKDDRRSLNRGSVRRYGRAIRRLELSTRRFRLWLLATMKKVECTRWRMDITVGTGDAALTSAAAGLFWTVLGCAVAATSRFMRMRTHPHGEVKPNFAHAELSVVCEADFRIRLSTLASAGIRLMTRTVSPIKAYKAVRSLTAKPKTA</sequence>
<keyword evidence="1" id="KW-0472">Membrane</keyword>
<name>A0A841TGX3_9BACL</name>
<dbReference type="AlphaFoldDB" id="A0A841TGX3"/>
<accession>A0A841TGX3</accession>
<comment type="caution">
    <text evidence="2">The sequence shown here is derived from an EMBL/GenBank/DDBJ whole genome shotgun (WGS) entry which is preliminary data.</text>
</comment>
<feature type="transmembrane region" description="Helical" evidence="1">
    <location>
        <begin position="136"/>
        <end position="156"/>
    </location>
</feature>
<keyword evidence="1" id="KW-1133">Transmembrane helix</keyword>